<dbReference type="AlphaFoldDB" id="A0A7W3IH27"/>
<feature type="transmembrane region" description="Helical" evidence="1">
    <location>
        <begin position="38"/>
        <end position="60"/>
    </location>
</feature>
<dbReference type="InterPro" id="IPR048130">
    <property type="entry name" value="T6SS_ExIF-like"/>
</dbReference>
<evidence type="ECO:0000313" key="3">
    <source>
        <dbReference type="Proteomes" id="UP000547058"/>
    </source>
</evidence>
<feature type="transmembrane region" description="Helical" evidence="1">
    <location>
        <begin position="175"/>
        <end position="197"/>
    </location>
</feature>
<keyword evidence="1" id="KW-1133">Transmembrane helix</keyword>
<comment type="caution">
    <text evidence="2">The sequence shown here is derived from an EMBL/GenBank/DDBJ whole genome shotgun (WGS) entry which is preliminary data.</text>
</comment>
<accession>A0A7W3IH27</accession>
<feature type="transmembrane region" description="Helical" evidence="1">
    <location>
        <begin position="144"/>
        <end position="163"/>
    </location>
</feature>
<keyword evidence="1" id="KW-0812">Transmembrane</keyword>
<proteinExistence type="predicted"/>
<evidence type="ECO:0000313" key="2">
    <source>
        <dbReference type="EMBL" id="MBA8680781.1"/>
    </source>
</evidence>
<protein>
    <recommendedName>
        <fullName evidence="4">Transmembrane protein</fullName>
    </recommendedName>
</protein>
<dbReference type="Proteomes" id="UP000547058">
    <property type="component" value="Unassembled WGS sequence"/>
</dbReference>
<gene>
    <name evidence="2" type="ORF">H4O11_03040</name>
</gene>
<sequence length="248" mass="27330">MAQELNGQAQVLSGRLRNVKVTNTTAEVFFRAGDREGMAATGVAAAALGLSGAAAGMVAMSMEEMSEPVSQVSFDIDGKHVEALLWNWPFKEEDEVQVVVEPSPSGSYTGFAVLDPREQIIVLYPHVSAGGVAHWKNVIRLSSLVSAALVVFIYLLVMAITYFPGGVRGDRFYDFAKFMLLASPLQFLLFFVIGCRMGRRFTAFVRMAEPIFAVLGWKNVRNISLRKMTKAKKKPTDPPAMGDSYFRY</sequence>
<dbReference type="NCBIfam" id="NF041560">
    <property type="entry name" value="T6SS_Burk_ExIF"/>
    <property type="match status" value="1"/>
</dbReference>
<reference evidence="2 3" key="1">
    <citation type="submission" date="2020-08" db="EMBL/GenBank/DDBJ databases">
        <title>Stenotrophomonas tumulicola JCM 30961.</title>
        <authorList>
            <person name="Deng Y."/>
        </authorList>
    </citation>
    <scope>NUCLEOTIDE SEQUENCE [LARGE SCALE GENOMIC DNA]</scope>
    <source>
        <strain evidence="2 3">JCM 30961</strain>
    </source>
</reference>
<dbReference type="EMBL" id="JACGXS010000001">
    <property type="protein sequence ID" value="MBA8680781.1"/>
    <property type="molecule type" value="Genomic_DNA"/>
</dbReference>
<evidence type="ECO:0008006" key="4">
    <source>
        <dbReference type="Google" id="ProtNLM"/>
    </source>
</evidence>
<evidence type="ECO:0000256" key="1">
    <source>
        <dbReference type="SAM" id="Phobius"/>
    </source>
</evidence>
<dbReference type="RefSeq" id="WP_182337941.1">
    <property type="nucleotide sequence ID" value="NZ_JACGXS010000001.1"/>
</dbReference>
<name>A0A7W3IH27_9GAMM</name>
<keyword evidence="3" id="KW-1185">Reference proteome</keyword>
<keyword evidence="1" id="KW-0472">Membrane</keyword>
<organism evidence="2 3">
    <name type="scientific">Stenotrophomonas tumulicola</name>
    <dbReference type="NCBI Taxonomy" id="1685415"/>
    <lineage>
        <taxon>Bacteria</taxon>
        <taxon>Pseudomonadati</taxon>
        <taxon>Pseudomonadota</taxon>
        <taxon>Gammaproteobacteria</taxon>
        <taxon>Lysobacterales</taxon>
        <taxon>Lysobacteraceae</taxon>
        <taxon>Stenotrophomonas</taxon>
    </lineage>
</organism>